<keyword evidence="4" id="KW-1185">Reference proteome</keyword>
<name>A0ABY5MNP9_9HYPH</name>
<feature type="compositionally biased region" description="Basic and acidic residues" evidence="1">
    <location>
        <begin position="175"/>
        <end position="185"/>
    </location>
</feature>
<sequence>MSDWLANFGGGQYISALLWTFAALVLLAVVLALVKRSRGAGSGTFISGGRNRAPRLAVVDATAVDSQRRLVLVRRDDVEHLILIGGPTDVVIEPAIGRSAQRPLAAPVESPARPARPAARPAPPVPQPAGRRSGAAGTARPQAPEPRVAEPAAAAGFAASHAGRQANADPAADTPAHDLSRDGSRQAEPAPRPSWQPAPEARPEPSEPTREGHEQRPQPAQHAALAAERETALLEEIDLSIDEMDHRPVRQEPPQQPDEMSIEDEMSRLLDDLADDRRKDS</sequence>
<evidence type="ECO:0000256" key="2">
    <source>
        <dbReference type="SAM" id="Phobius"/>
    </source>
</evidence>
<evidence type="ECO:0000313" key="4">
    <source>
        <dbReference type="Proteomes" id="UP001342418"/>
    </source>
</evidence>
<dbReference type="Proteomes" id="UP001342418">
    <property type="component" value="Chromosome"/>
</dbReference>
<accession>A0ABY5MNP9</accession>
<feature type="compositionally biased region" description="Basic and acidic residues" evidence="1">
    <location>
        <begin position="265"/>
        <end position="281"/>
    </location>
</feature>
<feature type="compositionally biased region" description="Low complexity" evidence="1">
    <location>
        <begin position="105"/>
        <end position="119"/>
    </location>
</feature>
<evidence type="ECO:0008006" key="5">
    <source>
        <dbReference type="Google" id="ProtNLM"/>
    </source>
</evidence>
<dbReference type="PANTHER" id="PTHR38766">
    <property type="entry name" value="FLAGELLAR PROTEIN FLIO"/>
    <property type="match status" value="1"/>
</dbReference>
<dbReference type="InterPro" id="IPR052205">
    <property type="entry name" value="FliO/MopB"/>
</dbReference>
<feature type="compositionally biased region" description="Basic and acidic residues" evidence="1">
    <location>
        <begin position="201"/>
        <end position="216"/>
    </location>
</feature>
<organism evidence="3 4">
    <name type="scientific">Nitratireductor thuwali</name>
    <dbReference type="NCBI Taxonomy" id="2267699"/>
    <lineage>
        <taxon>Bacteria</taxon>
        <taxon>Pseudomonadati</taxon>
        <taxon>Pseudomonadota</taxon>
        <taxon>Alphaproteobacteria</taxon>
        <taxon>Hyphomicrobiales</taxon>
        <taxon>Phyllobacteriaceae</taxon>
        <taxon>Nitratireductor</taxon>
    </lineage>
</organism>
<feature type="transmembrane region" description="Helical" evidence="2">
    <location>
        <begin position="12"/>
        <end position="34"/>
    </location>
</feature>
<dbReference type="PANTHER" id="PTHR38766:SF1">
    <property type="entry name" value="FLAGELLAR PROTEIN FLIO"/>
    <property type="match status" value="1"/>
</dbReference>
<feature type="compositionally biased region" description="Acidic residues" evidence="1">
    <location>
        <begin position="233"/>
        <end position="242"/>
    </location>
</feature>
<evidence type="ECO:0000256" key="1">
    <source>
        <dbReference type="SAM" id="MobiDB-lite"/>
    </source>
</evidence>
<protein>
    <recommendedName>
        <fullName evidence="5">Flagellar biosynthesis protein FliO</fullName>
    </recommendedName>
</protein>
<keyword evidence="2" id="KW-1133">Transmembrane helix</keyword>
<feature type="compositionally biased region" description="Low complexity" evidence="1">
    <location>
        <begin position="128"/>
        <end position="166"/>
    </location>
</feature>
<dbReference type="EMBL" id="CP030941">
    <property type="protein sequence ID" value="UUP19610.1"/>
    <property type="molecule type" value="Genomic_DNA"/>
</dbReference>
<reference evidence="3 4" key="1">
    <citation type="submission" date="2018-07" db="EMBL/GenBank/DDBJ databases">
        <title>Genome sequence of Nitratireductor thuwali#1536.</title>
        <authorList>
            <person name="Michoud G."/>
            <person name="Merlino G."/>
            <person name="Sefrji F.O."/>
            <person name="Daffonchio D."/>
        </authorList>
    </citation>
    <scope>NUCLEOTIDE SEQUENCE [LARGE SCALE GENOMIC DNA]</scope>
    <source>
        <strain evidence="4">Nit1536</strain>
    </source>
</reference>
<keyword evidence="2" id="KW-0812">Transmembrane</keyword>
<dbReference type="RefSeq" id="WP_338531750.1">
    <property type="nucleotide sequence ID" value="NZ_CP030941.1"/>
</dbReference>
<proteinExistence type="predicted"/>
<keyword evidence="2" id="KW-0472">Membrane</keyword>
<evidence type="ECO:0000313" key="3">
    <source>
        <dbReference type="EMBL" id="UUP19610.1"/>
    </source>
</evidence>
<gene>
    <name evidence="3" type="ORF">NTH_04115</name>
</gene>
<feature type="region of interest" description="Disordered" evidence="1">
    <location>
        <begin position="101"/>
        <end position="281"/>
    </location>
</feature>